<dbReference type="AGR" id="WB:WBGene00019857"/>
<sequence length="147" mass="16654">MNNFFLFVVLIGLFHCEAGCYDSCPCPDMLDTLIESPETTLYSEGAGCIRNVTCQVDSYPVIHFMWTESEIPKPDEADDDYFLATVPAPGIIEYIDMFSYFGVVCENDGWYATKYPNGVYYEYGLGFRTIGPDEVEGKRSKIVLISW</sequence>
<dbReference type="Proteomes" id="UP000001940">
    <property type="component" value="Chromosome II"/>
</dbReference>
<evidence type="ECO:0000256" key="1">
    <source>
        <dbReference type="SAM" id="SignalP"/>
    </source>
</evidence>
<name>Q9GYM0_CAEEL</name>
<dbReference type="KEGG" id="cel:CELE_R03H10.5"/>
<dbReference type="PaxDb" id="6239-R03H10.5"/>
<dbReference type="AlphaFoldDB" id="Q9GYM0"/>
<dbReference type="PhylomeDB" id="Q9GYM0"/>
<keyword evidence="1" id="KW-0732">Signal</keyword>
<dbReference type="HOGENOM" id="CLU_105165_2_0_1"/>
<reference evidence="2 3" key="1">
    <citation type="journal article" date="1998" name="Science">
        <title>Genome sequence of the nematode C. elegans: a platform for investigating biology.</title>
        <authorList>
            <consortium name="The C. elegans sequencing consortium"/>
            <person name="Sulson J.E."/>
            <person name="Waterston R."/>
        </authorList>
    </citation>
    <scope>NUCLEOTIDE SEQUENCE [LARGE SCALE GENOMIC DNA]</scope>
    <source>
        <strain evidence="2 3">Bristol N2</strain>
    </source>
</reference>
<feature type="signal peptide" evidence="1">
    <location>
        <begin position="1"/>
        <end position="18"/>
    </location>
</feature>
<dbReference type="FunCoup" id="Q9GYM0">
    <property type="interactions" value="811"/>
</dbReference>
<gene>
    <name evidence="2" type="ORF">CELE_R03H10.5</name>
    <name evidence="2 4" type="ORF">R03H10.5</name>
</gene>
<keyword evidence="3" id="KW-1185">Reference proteome</keyword>
<dbReference type="OrthoDB" id="5895862at2759"/>
<evidence type="ECO:0000313" key="3">
    <source>
        <dbReference type="Proteomes" id="UP000001940"/>
    </source>
</evidence>
<dbReference type="Bgee" id="WBGene00019857">
    <property type="expression patterns" value="Expressed in anatomical system and 2 other cell types or tissues"/>
</dbReference>
<accession>Q9GYM0</accession>
<proteinExistence type="predicted"/>
<dbReference type="EMBL" id="BX284602">
    <property type="protein sequence ID" value="CCD70302.1"/>
    <property type="molecule type" value="Genomic_DNA"/>
</dbReference>
<dbReference type="OMA" id="MWTESEI"/>
<organism evidence="2 3">
    <name type="scientific">Caenorhabditis elegans</name>
    <dbReference type="NCBI Taxonomy" id="6239"/>
    <lineage>
        <taxon>Eukaryota</taxon>
        <taxon>Metazoa</taxon>
        <taxon>Ecdysozoa</taxon>
        <taxon>Nematoda</taxon>
        <taxon>Chromadorea</taxon>
        <taxon>Rhabditida</taxon>
        <taxon>Rhabditina</taxon>
        <taxon>Rhabditomorpha</taxon>
        <taxon>Rhabditoidea</taxon>
        <taxon>Rhabditidae</taxon>
        <taxon>Peloderinae</taxon>
        <taxon>Caenorhabditis</taxon>
    </lineage>
</organism>
<evidence type="ECO:0000313" key="4">
    <source>
        <dbReference type="WormBase" id="R03H10.5"/>
    </source>
</evidence>
<protein>
    <submittedName>
        <fullName evidence="2">DUF281 domain-containing protein</fullName>
    </submittedName>
</protein>
<dbReference type="PIR" id="T16672">
    <property type="entry name" value="T16672"/>
</dbReference>
<dbReference type="CTD" id="187557"/>
<feature type="chain" id="PRO_5004330734" evidence="1">
    <location>
        <begin position="19"/>
        <end position="147"/>
    </location>
</feature>
<dbReference type="eggNOG" id="ENOG502TJYV">
    <property type="taxonomic scope" value="Eukaryota"/>
</dbReference>
<dbReference type="Pfam" id="PF02343">
    <property type="entry name" value="TRA-1_regulated"/>
    <property type="match status" value="1"/>
</dbReference>
<dbReference type="InterPro" id="IPR003326">
    <property type="entry name" value="TRA-1_regulated"/>
</dbReference>
<dbReference type="WormBase" id="R03H10.5">
    <property type="protein sequence ID" value="CE02841"/>
    <property type="gene ID" value="WBGene00019857"/>
</dbReference>
<dbReference type="UCSC" id="R03H10.5">
    <property type="organism name" value="c. elegans"/>
</dbReference>
<dbReference type="GeneID" id="187557"/>
<dbReference type="RefSeq" id="NP_494732.1">
    <property type="nucleotide sequence ID" value="NM_062331.1"/>
</dbReference>
<evidence type="ECO:0000313" key="2">
    <source>
        <dbReference type="EMBL" id="CCD70302.1"/>
    </source>
</evidence>
<dbReference type="InParanoid" id="Q9GYM0"/>